<dbReference type="InterPro" id="IPR050706">
    <property type="entry name" value="Cyclic-di-GMP_PDE-like"/>
</dbReference>
<dbReference type="PROSITE" id="PS50887">
    <property type="entry name" value="GGDEF"/>
    <property type="match status" value="1"/>
</dbReference>
<dbReference type="Proteomes" id="UP000251186">
    <property type="component" value="Unassembled WGS sequence"/>
</dbReference>
<dbReference type="PANTHER" id="PTHR33121:SF79">
    <property type="entry name" value="CYCLIC DI-GMP PHOSPHODIESTERASE PDED-RELATED"/>
    <property type="match status" value="1"/>
</dbReference>
<reference evidence="4 5" key="1">
    <citation type="submission" date="2018-06" db="EMBL/GenBank/DDBJ databases">
        <authorList>
            <consortium name="Pathogen Informatics"/>
            <person name="Doyle S."/>
        </authorList>
    </citation>
    <scope>NUCLEOTIDE SEQUENCE [LARGE SCALE GENOMIC DNA]</scope>
    <source>
        <strain evidence="4 5">NCTC11166</strain>
    </source>
</reference>
<feature type="transmembrane region" description="Helical" evidence="1">
    <location>
        <begin position="304"/>
        <end position="322"/>
    </location>
</feature>
<dbReference type="RefSeq" id="WP_112862898.1">
    <property type="nucleotide sequence ID" value="NZ_UAQP01000014.1"/>
</dbReference>
<evidence type="ECO:0000256" key="1">
    <source>
        <dbReference type="SAM" id="Phobius"/>
    </source>
</evidence>
<organism evidence="4 5">
    <name type="scientific">Brevundimonas vesicularis</name>
    <name type="common">Pseudomonas vesicularis</name>
    <dbReference type="NCBI Taxonomy" id="41276"/>
    <lineage>
        <taxon>Bacteria</taxon>
        <taxon>Pseudomonadati</taxon>
        <taxon>Pseudomonadota</taxon>
        <taxon>Alphaproteobacteria</taxon>
        <taxon>Caulobacterales</taxon>
        <taxon>Caulobacteraceae</taxon>
        <taxon>Brevundimonas</taxon>
    </lineage>
</organism>
<dbReference type="Gene3D" id="3.30.70.270">
    <property type="match status" value="1"/>
</dbReference>
<dbReference type="PROSITE" id="PS50883">
    <property type="entry name" value="EAL"/>
    <property type="match status" value="1"/>
</dbReference>
<feature type="domain" description="EAL" evidence="2">
    <location>
        <begin position="535"/>
        <end position="785"/>
    </location>
</feature>
<dbReference type="InterPro" id="IPR043128">
    <property type="entry name" value="Rev_trsase/Diguanyl_cyclase"/>
</dbReference>
<dbReference type="SMART" id="SM00052">
    <property type="entry name" value="EAL"/>
    <property type="match status" value="1"/>
</dbReference>
<dbReference type="Gene3D" id="3.20.20.450">
    <property type="entry name" value="EAL domain"/>
    <property type="match status" value="1"/>
</dbReference>
<accession>A0A2X1BBQ5</accession>
<gene>
    <name evidence="4" type="primary">cph2_3</name>
    <name evidence="4" type="ORF">NCTC11166_02169</name>
</gene>
<dbReference type="InterPro" id="IPR035919">
    <property type="entry name" value="EAL_sf"/>
</dbReference>
<dbReference type="AlphaFoldDB" id="A0A2X1BBQ5"/>
<dbReference type="SUPFAM" id="SSF141868">
    <property type="entry name" value="EAL domain-like"/>
    <property type="match status" value="1"/>
</dbReference>
<keyword evidence="1" id="KW-0812">Transmembrane</keyword>
<feature type="domain" description="GGDEF" evidence="3">
    <location>
        <begin position="397"/>
        <end position="526"/>
    </location>
</feature>
<dbReference type="Pfam" id="PF00563">
    <property type="entry name" value="EAL"/>
    <property type="match status" value="1"/>
</dbReference>
<dbReference type="InterPro" id="IPR007890">
    <property type="entry name" value="CHASE2"/>
</dbReference>
<evidence type="ECO:0000313" key="5">
    <source>
        <dbReference type="Proteomes" id="UP000251186"/>
    </source>
</evidence>
<sequence length="794" mass="85188">MRADLARRRRPLAAVIWCGLILLATAMGMLANAYRPIDDVVASARFSILPRTASQTLTVVEIDSRSLTAAKAWPWDRRRYAQAIDNLIAAGATLVAVDVDFSAPSNPASDQALAAAVSRHPGEVALATFEQMESYGAGETRRSGNRPIGPLLNDALLASVNVPVDADGRVRHYAYGASDEAPPSVAALLADAPVRQGAFTVDFGIKQKSIPHLSFEDVYRGRFDPSLVRGKKILLGATALELGDEFATPVGLLPGVIIHALAYESIADGRALMSLSPLALLSLCAVLIAALQPARIGGTALRRLVMRHVAIAALIIVLPVLLQAWAPISIDIAALLGTQILMAIWATRVELSRQAQAIIQAREASLLHLAMHEPETGLPNRRALLTDIDETIAKAELSVAVFAVGVDRHAEMRGVVGYDVANTLMVQLAARLAELAEVDLVAQISSSVLAFARADLSADQQGDLARSLRAVETTFVVEGQPLDLFVRIGSASQEPGSASGDALIERATTALNQADLSEDRTVLYDEATFVDPDNNLALMSELRDALRDNDVSLHYQPKRKTSDGTTASVEALCRWHHPVRGRIGPDLFIPIAEQTGQIRALTEWSIVKAIEDQAAMRARGVHIAIALNVSGRLLVDQAFRTRALQLIEGCDADLIFEITETAVIENPKIAAQAIAAYRAAGVRISIDDYGAGLSSLSYLKMLNADELKIDRSLILDVVESARDRLIIKSTVDLAHGLGMTVVAEGVETAEVFDTLAALECDAIQGYWVSRPLPFDDLITFFATSGVGERQLLVG</sequence>
<dbReference type="InterPro" id="IPR001633">
    <property type="entry name" value="EAL_dom"/>
</dbReference>
<protein>
    <submittedName>
        <fullName evidence="4">Bacteriophytochrome cph2</fullName>
    </submittedName>
</protein>
<feature type="transmembrane region" description="Helical" evidence="1">
    <location>
        <begin position="271"/>
        <end position="292"/>
    </location>
</feature>
<dbReference type="EMBL" id="UAQP01000014">
    <property type="protein sequence ID" value="SPU54783.1"/>
    <property type="molecule type" value="Genomic_DNA"/>
</dbReference>
<dbReference type="InterPro" id="IPR000160">
    <property type="entry name" value="GGDEF_dom"/>
</dbReference>
<keyword evidence="1" id="KW-1133">Transmembrane helix</keyword>
<name>A0A2X1BBQ5_BREVE</name>
<dbReference type="InterPro" id="IPR029787">
    <property type="entry name" value="Nucleotide_cyclase"/>
</dbReference>
<dbReference type="CDD" id="cd01948">
    <property type="entry name" value="EAL"/>
    <property type="match status" value="1"/>
</dbReference>
<evidence type="ECO:0000313" key="4">
    <source>
        <dbReference type="EMBL" id="SPU54783.1"/>
    </source>
</evidence>
<proteinExistence type="predicted"/>
<evidence type="ECO:0000259" key="2">
    <source>
        <dbReference type="PROSITE" id="PS50883"/>
    </source>
</evidence>
<dbReference type="GO" id="GO:0071111">
    <property type="term" value="F:cyclic-guanylate-specific phosphodiesterase activity"/>
    <property type="evidence" value="ECO:0007669"/>
    <property type="project" value="InterPro"/>
</dbReference>
<dbReference type="PANTHER" id="PTHR33121">
    <property type="entry name" value="CYCLIC DI-GMP PHOSPHODIESTERASE PDEF"/>
    <property type="match status" value="1"/>
</dbReference>
<dbReference type="SUPFAM" id="SSF55073">
    <property type="entry name" value="Nucleotide cyclase"/>
    <property type="match status" value="1"/>
</dbReference>
<dbReference type="Pfam" id="PF05226">
    <property type="entry name" value="CHASE2"/>
    <property type="match status" value="1"/>
</dbReference>
<dbReference type="SMART" id="SM01080">
    <property type="entry name" value="CHASE2"/>
    <property type="match status" value="1"/>
</dbReference>
<dbReference type="SMART" id="SM00267">
    <property type="entry name" value="GGDEF"/>
    <property type="match status" value="1"/>
</dbReference>
<dbReference type="Pfam" id="PF00990">
    <property type="entry name" value="GGDEF"/>
    <property type="match status" value="1"/>
</dbReference>
<evidence type="ECO:0000259" key="3">
    <source>
        <dbReference type="PROSITE" id="PS50887"/>
    </source>
</evidence>
<keyword evidence="1" id="KW-0472">Membrane</keyword>